<proteinExistence type="predicted"/>
<evidence type="ECO:0000313" key="2">
    <source>
        <dbReference type="Proteomes" id="UP000004995"/>
    </source>
</evidence>
<dbReference type="PANTHER" id="PTHR43019:SF64">
    <property type="entry name" value="OS07G0666400 PROTEIN"/>
    <property type="match status" value="1"/>
</dbReference>
<sequence>MPLMEHARNSDLMPPESIDARRIEAEQATSVVRLRVTRTQNKKGRGTGFIVANTANKLVVMTCGHSFHEWVRGTEVGVTFHDRRDASAEAVLINKEEEVALLMIDTSSNPELCAYPVVTFSYEDIRVGDFLVMLGHPHGMRGYHDVWNNFGWVTKEVGLTATGLGSIVQMFSGDFGTGPDASGSPVFGVDGRLVGMSIAGVQDMAYVLSVRWIWETLLKGIAELKRTNVIRLDVNCSCSCILDLCFC</sequence>
<reference evidence="2" key="1">
    <citation type="journal article" date="2012" name="Nat. Biotechnol.">
        <title>Reference genome sequence of the model plant Setaria.</title>
        <authorList>
            <person name="Bennetzen J.L."/>
            <person name="Schmutz J."/>
            <person name="Wang H."/>
            <person name="Percifield R."/>
            <person name="Hawkins J."/>
            <person name="Pontaroli A.C."/>
            <person name="Estep M."/>
            <person name="Feng L."/>
            <person name="Vaughn J.N."/>
            <person name="Grimwood J."/>
            <person name="Jenkins J."/>
            <person name="Barry K."/>
            <person name="Lindquist E."/>
            <person name="Hellsten U."/>
            <person name="Deshpande S."/>
            <person name="Wang X."/>
            <person name="Wu X."/>
            <person name="Mitros T."/>
            <person name="Triplett J."/>
            <person name="Yang X."/>
            <person name="Ye C.Y."/>
            <person name="Mauro-Herrera M."/>
            <person name="Wang L."/>
            <person name="Li P."/>
            <person name="Sharma M."/>
            <person name="Sharma R."/>
            <person name="Ronald P.C."/>
            <person name="Panaud O."/>
            <person name="Kellogg E.A."/>
            <person name="Brutnell T.P."/>
            <person name="Doust A.N."/>
            <person name="Tuskan G.A."/>
            <person name="Rokhsar D."/>
            <person name="Devos K.M."/>
        </authorList>
    </citation>
    <scope>NUCLEOTIDE SEQUENCE [LARGE SCALE GENOMIC DNA]</scope>
    <source>
        <strain evidence="2">cv. Yugu1</strain>
    </source>
</reference>
<dbReference type="PANTHER" id="PTHR43019">
    <property type="entry name" value="SERINE ENDOPROTEASE DEGS"/>
    <property type="match status" value="1"/>
</dbReference>
<keyword evidence="2" id="KW-1185">Reference proteome</keyword>
<dbReference type="EMBL" id="AGNK02002781">
    <property type="status" value="NOT_ANNOTATED_CDS"/>
    <property type="molecule type" value="Genomic_DNA"/>
</dbReference>
<evidence type="ECO:0000313" key="1">
    <source>
        <dbReference type="EnsemblPlants" id="KQL03668"/>
    </source>
</evidence>
<dbReference type="Proteomes" id="UP000004995">
    <property type="component" value="Unassembled WGS sequence"/>
</dbReference>
<evidence type="ECO:0008006" key="3">
    <source>
        <dbReference type="Google" id="ProtNLM"/>
    </source>
</evidence>
<name>K3XSW9_SETIT</name>
<dbReference type="Gramene" id="KQL03668">
    <property type="protein sequence ID" value="KQL03668"/>
    <property type="gene ID" value="SETIT_005022mg"/>
</dbReference>
<dbReference type="InParanoid" id="K3XSW9"/>
<dbReference type="eggNOG" id="ENOG502R58B">
    <property type="taxonomic scope" value="Eukaryota"/>
</dbReference>
<dbReference type="SUPFAM" id="SSF50494">
    <property type="entry name" value="Trypsin-like serine proteases"/>
    <property type="match status" value="1"/>
</dbReference>
<dbReference type="EnsemblPlants" id="KQL03668">
    <property type="protein sequence ID" value="KQL03668"/>
    <property type="gene ID" value="SETIT_005022mg"/>
</dbReference>
<dbReference type="AlphaFoldDB" id="K3XSW9"/>
<organism evidence="1 2">
    <name type="scientific">Setaria italica</name>
    <name type="common">Foxtail millet</name>
    <name type="synonym">Panicum italicum</name>
    <dbReference type="NCBI Taxonomy" id="4555"/>
    <lineage>
        <taxon>Eukaryota</taxon>
        <taxon>Viridiplantae</taxon>
        <taxon>Streptophyta</taxon>
        <taxon>Embryophyta</taxon>
        <taxon>Tracheophyta</taxon>
        <taxon>Spermatophyta</taxon>
        <taxon>Magnoliopsida</taxon>
        <taxon>Liliopsida</taxon>
        <taxon>Poales</taxon>
        <taxon>Poaceae</taxon>
        <taxon>PACMAD clade</taxon>
        <taxon>Panicoideae</taxon>
        <taxon>Panicodae</taxon>
        <taxon>Paniceae</taxon>
        <taxon>Cenchrinae</taxon>
        <taxon>Setaria</taxon>
    </lineage>
</organism>
<dbReference type="Pfam" id="PF13365">
    <property type="entry name" value="Trypsin_2"/>
    <property type="match status" value="1"/>
</dbReference>
<dbReference type="InterPro" id="IPR043504">
    <property type="entry name" value="Peptidase_S1_PA_chymotrypsin"/>
</dbReference>
<dbReference type="Gene3D" id="2.40.10.10">
    <property type="entry name" value="Trypsin-like serine proteases"/>
    <property type="match status" value="2"/>
</dbReference>
<dbReference type="HOGENOM" id="CLU_1126982_0_0_1"/>
<dbReference type="OMA" id="SWIQDTL"/>
<dbReference type="InterPro" id="IPR009003">
    <property type="entry name" value="Peptidase_S1_PA"/>
</dbReference>
<protein>
    <recommendedName>
        <fullName evidence="3">Serine protease</fullName>
    </recommendedName>
</protein>
<reference evidence="1" key="2">
    <citation type="submission" date="2018-08" db="UniProtKB">
        <authorList>
            <consortium name="EnsemblPlants"/>
        </authorList>
    </citation>
    <scope>IDENTIFICATION</scope>
    <source>
        <strain evidence="1">Yugu1</strain>
    </source>
</reference>
<accession>K3XSW9</accession>